<gene>
    <name evidence="24" type="ORF">CYY_004184</name>
</gene>
<evidence type="ECO:0000256" key="12">
    <source>
        <dbReference type="ARBA" id="ARBA00023136"/>
    </source>
</evidence>
<keyword evidence="15 21" id="KW-0326">Glycosidase</keyword>
<evidence type="ECO:0000256" key="14">
    <source>
        <dbReference type="ARBA" id="ARBA00023180"/>
    </source>
</evidence>
<evidence type="ECO:0000256" key="21">
    <source>
        <dbReference type="RuleBase" id="RU361193"/>
    </source>
</evidence>
<dbReference type="PANTHER" id="PTHR11742:SF6">
    <property type="entry name" value="MANNOSYL-OLIGOSACCHARIDE ALPHA-1,2-MANNOSIDASE IA-RELATED"/>
    <property type="match status" value="1"/>
</dbReference>
<evidence type="ECO:0000256" key="4">
    <source>
        <dbReference type="ARBA" id="ARBA00007658"/>
    </source>
</evidence>
<feature type="disulfide bond" evidence="20">
    <location>
        <begin position="392"/>
        <end position="427"/>
    </location>
</feature>
<evidence type="ECO:0000256" key="3">
    <source>
        <dbReference type="ARBA" id="ARBA00004922"/>
    </source>
</evidence>
<dbReference type="EC" id="3.2.1.-" evidence="21"/>
<comment type="cofactor">
    <cofactor evidence="1 19">
        <name>Ca(2+)</name>
        <dbReference type="ChEBI" id="CHEBI:29108"/>
    </cofactor>
</comment>
<evidence type="ECO:0000256" key="15">
    <source>
        <dbReference type="ARBA" id="ARBA00023295"/>
    </source>
</evidence>
<name>A0A8J4Q5W0_9MYCE</name>
<reference evidence="24" key="1">
    <citation type="submission" date="2020-01" db="EMBL/GenBank/DDBJ databases">
        <title>Development of genomics and gene disruption for Polysphondylium violaceum indicates a role for the polyketide synthase stlB in stalk morphogenesis.</title>
        <authorList>
            <person name="Narita B."/>
            <person name="Kawabe Y."/>
            <person name="Kin K."/>
            <person name="Saito T."/>
            <person name="Gibbs R."/>
            <person name="Kuspa A."/>
            <person name="Muzny D."/>
            <person name="Queller D."/>
            <person name="Richards S."/>
            <person name="Strassman J."/>
            <person name="Sucgang R."/>
            <person name="Worley K."/>
            <person name="Schaap P."/>
        </authorList>
    </citation>
    <scope>NUCLEOTIDE SEQUENCE</scope>
    <source>
        <strain evidence="24">QSvi11</strain>
    </source>
</reference>
<comment type="subcellular location">
    <subcellularLocation>
        <location evidence="2">Golgi apparatus membrane</location>
        <topology evidence="2">Single-pass type II membrane protein</topology>
    </subcellularLocation>
</comment>
<dbReference type="SUPFAM" id="SSF48225">
    <property type="entry name" value="Seven-hairpin glycosidases"/>
    <property type="match status" value="1"/>
</dbReference>
<keyword evidence="5 23" id="KW-0812">Transmembrane</keyword>
<organism evidence="24 25">
    <name type="scientific">Polysphondylium violaceum</name>
    <dbReference type="NCBI Taxonomy" id="133409"/>
    <lineage>
        <taxon>Eukaryota</taxon>
        <taxon>Amoebozoa</taxon>
        <taxon>Evosea</taxon>
        <taxon>Eumycetozoa</taxon>
        <taxon>Dictyostelia</taxon>
        <taxon>Dictyosteliales</taxon>
        <taxon>Dictyosteliaceae</taxon>
        <taxon>Polysphondylium</taxon>
    </lineage>
</organism>
<feature type="active site" evidence="18">
    <location>
        <position position="325"/>
    </location>
</feature>
<evidence type="ECO:0000313" key="24">
    <source>
        <dbReference type="EMBL" id="KAF2074516.1"/>
    </source>
</evidence>
<dbReference type="FunFam" id="1.50.10.10:FF:000017">
    <property type="entry name" value="alpha-1,2-Mannosidase"/>
    <property type="match status" value="1"/>
</dbReference>
<evidence type="ECO:0000256" key="7">
    <source>
        <dbReference type="ARBA" id="ARBA00022801"/>
    </source>
</evidence>
<feature type="active site" evidence="18">
    <location>
        <position position="464"/>
    </location>
</feature>
<evidence type="ECO:0000313" key="25">
    <source>
        <dbReference type="Proteomes" id="UP000695562"/>
    </source>
</evidence>
<comment type="catalytic activity">
    <reaction evidence="16">
        <text>N(4)-(alpha-D-Man-(1-&gt;2)-alpha-D-Man-(1-&gt;2)-alpha-D-Man-(1-&gt;3)-[alpha-D-Man-(1-&gt;3)-[alpha-D-Man-(1-&gt;2)-alpha-D-Man-(1-&gt;6)]-alpha-D-Man-(1-&gt;6)]-beta-D-Man-(1-&gt;4)-beta-D-GlcNAc-(1-&gt;4)-beta-D-GlcNAc)-L-asparaginyl-[protein] (N-glucan mannose isomer 8A1,2,3B1,3) + 3 H2O = N(4)-(alpha-D-Man-(1-&gt;3)-[alpha-D-Man-(1-&gt;3)-[alpha-D-Man-(1-&gt;6)]-alpha-D-Man-(1-&gt;6)]-beta-D-Man-(1-&gt;4)-beta-D-GlcNAc-(1-&gt;4)-beta-D-GlcNAc)-L-asparaginyl-[protein] (N-glucan mannose isomer 5A1,2) + 3 beta-D-mannose</text>
        <dbReference type="Rhea" id="RHEA:56028"/>
        <dbReference type="Rhea" id="RHEA-COMP:14358"/>
        <dbReference type="Rhea" id="RHEA-COMP:14367"/>
        <dbReference type="ChEBI" id="CHEBI:15377"/>
        <dbReference type="ChEBI" id="CHEBI:28563"/>
        <dbReference type="ChEBI" id="CHEBI:59087"/>
        <dbReference type="ChEBI" id="CHEBI:60628"/>
        <dbReference type="EC" id="3.2.1.113"/>
    </reaction>
</comment>
<dbReference type="GO" id="GO:0000139">
    <property type="term" value="C:Golgi membrane"/>
    <property type="evidence" value="ECO:0007669"/>
    <property type="project" value="UniProtKB-SubCell"/>
</dbReference>
<dbReference type="GO" id="GO:0004571">
    <property type="term" value="F:mannosyl-oligosaccharide 1,2-alpha-mannosidase activity"/>
    <property type="evidence" value="ECO:0007669"/>
    <property type="project" value="UniProtKB-EC"/>
</dbReference>
<proteinExistence type="inferred from homology"/>
<dbReference type="GO" id="GO:0005975">
    <property type="term" value="P:carbohydrate metabolic process"/>
    <property type="evidence" value="ECO:0007669"/>
    <property type="project" value="InterPro"/>
</dbReference>
<evidence type="ECO:0000256" key="8">
    <source>
        <dbReference type="ARBA" id="ARBA00022837"/>
    </source>
</evidence>
<feature type="active site" description="Proton donor" evidence="18">
    <location>
        <position position="441"/>
    </location>
</feature>
<dbReference type="PANTHER" id="PTHR11742">
    <property type="entry name" value="MANNOSYL-OLIGOSACCHARIDE ALPHA-1,2-MANNOSIDASE-RELATED"/>
    <property type="match status" value="1"/>
</dbReference>
<comment type="pathway">
    <text evidence="3">Protein modification; protein glycosylation.</text>
</comment>
<accession>A0A8J4Q5W0</accession>
<dbReference type="PRINTS" id="PR00747">
    <property type="entry name" value="GLYHDRLASE47"/>
</dbReference>
<evidence type="ECO:0000256" key="22">
    <source>
        <dbReference type="SAM" id="MobiDB-lite"/>
    </source>
</evidence>
<feature type="compositionally biased region" description="Basic and acidic residues" evidence="22">
    <location>
        <begin position="41"/>
        <end position="58"/>
    </location>
</feature>
<comment type="caution">
    <text evidence="24">The sequence shown here is derived from an EMBL/GenBank/DDBJ whole genome shotgun (WGS) entry which is preliminary data.</text>
</comment>
<feature type="active site" description="Proton donor" evidence="18">
    <location>
        <position position="192"/>
    </location>
</feature>
<dbReference type="InterPro" id="IPR012341">
    <property type="entry name" value="6hp_glycosidase-like_sf"/>
</dbReference>
<evidence type="ECO:0000256" key="19">
    <source>
        <dbReference type="PIRSR" id="PIRSR601382-2"/>
    </source>
</evidence>
<keyword evidence="14" id="KW-0325">Glycoprotein</keyword>
<dbReference type="InterPro" id="IPR050749">
    <property type="entry name" value="Glycosyl_Hydrolase_47"/>
</dbReference>
<dbReference type="OrthoDB" id="30822at2759"/>
<keyword evidence="25" id="KW-1185">Reference proteome</keyword>
<evidence type="ECO:0000256" key="23">
    <source>
        <dbReference type="SAM" id="Phobius"/>
    </source>
</evidence>
<evidence type="ECO:0000256" key="20">
    <source>
        <dbReference type="PIRSR" id="PIRSR601382-3"/>
    </source>
</evidence>
<evidence type="ECO:0000256" key="6">
    <source>
        <dbReference type="ARBA" id="ARBA00022723"/>
    </source>
</evidence>
<feature type="binding site" evidence="19">
    <location>
        <position position="549"/>
    </location>
    <ligand>
        <name>Ca(2+)</name>
        <dbReference type="ChEBI" id="CHEBI:29108"/>
    </ligand>
</feature>
<keyword evidence="13 20" id="KW-1015">Disulfide bond</keyword>
<feature type="region of interest" description="Disordered" evidence="22">
    <location>
        <begin position="38"/>
        <end position="90"/>
    </location>
</feature>
<evidence type="ECO:0000256" key="18">
    <source>
        <dbReference type="PIRSR" id="PIRSR601382-1"/>
    </source>
</evidence>
<evidence type="ECO:0000256" key="16">
    <source>
        <dbReference type="ARBA" id="ARBA00047669"/>
    </source>
</evidence>
<keyword evidence="8 19" id="KW-0106">Calcium</keyword>
<evidence type="ECO:0000256" key="10">
    <source>
        <dbReference type="ARBA" id="ARBA00022989"/>
    </source>
</evidence>
<evidence type="ECO:0000256" key="2">
    <source>
        <dbReference type="ARBA" id="ARBA00004323"/>
    </source>
</evidence>
<dbReference type="Gene3D" id="1.50.10.10">
    <property type="match status" value="1"/>
</dbReference>
<dbReference type="GO" id="GO:0005783">
    <property type="term" value="C:endoplasmic reticulum"/>
    <property type="evidence" value="ECO:0007669"/>
    <property type="project" value="TreeGrafter"/>
</dbReference>
<evidence type="ECO:0000256" key="9">
    <source>
        <dbReference type="ARBA" id="ARBA00022968"/>
    </source>
</evidence>
<keyword evidence="7 21" id="KW-0378">Hydrolase</keyword>
<feature type="transmembrane region" description="Helical" evidence="23">
    <location>
        <begin position="9"/>
        <end position="28"/>
    </location>
</feature>
<comment type="similarity">
    <text evidence="4 21">Belongs to the glycosyl hydrolase 47 family.</text>
</comment>
<comment type="catalytic activity">
    <reaction evidence="17">
        <text>N(4)-(alpha-D-Man-(1-&gt;2)-alpha-D-Man-(1-&gt;2)-alpha-D-Man-(1-&gt;3)-[alpha-D-Man-(1-&gt;2)-alpha-D-Man-(1-&gt;3)-[alpha-D-Man-(1-&gt;2)-alpha-D-Man-(1-&gt;6)]-alpha-D-Man-(1-&gt;6)]-beta-D-Man-(1-&gt;4)-beta-D-GlcNAc-(1-&gt;4)-beta-D-GlcNAc)-L-asparaginyl-[protein] (N-glucan mannose isomer 9A1,2,3B1,2,3) + 4 H2O = N(4)-(alpha-D-Man-(1-&gt;3)-[alpha-D-Man-(1-&gt;3)-[alpha-D-Man-(1-&gt;6)]-alpha-D-Man-(1-&gt;6)]-beta-D-Man-(1-&gt;4)-beta-D-GlcNAc-(1-&gt;4)-beta-D-GlcNAc)-L-asparaginyl-[protein] (N-glucan mannose isomer 5A1,2) + 4 beta-D-mannose</text>
        <dbReference type="Rhea" id="RHEA:56008"/>
        <dbReference type="Rhea" id="RHEA-COMP:14356"/>
        <dbReference type="Rhea" id="RHEA-COMP:14367"/>
        <dbReference type="ChEBI" id="CHEBI:15377"/>
        <dbReference type="ChEBI" id="CHEBI:28563"/>
        <dbReference type="ChEBI" id="CHEBI:59087"/>
        <dbReference type="ChEBI" id="CHEBI:139493"/>
        <dbReference type="EC" id="3.2.1.113"/>
    </reaction>
</comment>
<keyword evidence="12 23" id="KW-0472">Membrane</keyword>
<dbReference type="Proteomes" id="UP000695562">
    <property type="component" value="Unassembled WGS sequence"/>
</dbReference>
<dbReference type="EMBL" id="AJWJ01000143">
    <property type="protein sequence ID" value="KAF2074516.1"/>
    <property type="molecule type" value="Genomic_DNA"/>
</dbReference>
<dbReference type="GO" id="GO:0005509">
    <property type="term" value="F:calcium ion binding"/>
    <property type="evidence" value="ECO:0007669"/>
    <property type="project" value="InterPro"/>
</dbReference>
<dbReference type="GO" id="GO:0009100">
    <property type="term" value="P:glycoprotein metabolic process"/>
    <property type="evidence" value="ECO:0007669"/>
    <property type="project" value="UniProtKB-ARBA"/>
</dbReference>
<evidence type="ECO:0000256" key="11">
    <source>
        <dbReference type="ARBA" id="ARBA00023034"/>
    </source>
</evidence>
<evidence type="ECO:0000256" key="13">
    <source>
        <dbReference type="ARBA" id="ARBA00023157"/>
    </source>
</evidence>
<evidence type="ECO:0000256" key="1">
    <source>
        <dbReference type="ARBA" id="ARBA00001913"/>
    </source>
</evidence>
<dbReference type="Pfam" id="PF01532">
    <property type="entry name" value="Glyco_hydro_47"/>
    <property type="match status" value="1"/>
</dbReference>
<evidence type="ECO:0000256" key="5">
    <source>
        <dbReference type="ARBA" id="ARBA00022692"/>
    </source>
</evidence>
<dbReference type="AlphaFoldDB" id="A0A8J4Q5W0"/>
<evidence type="ECO:0000256" key="17">
    <source>
        <dbReference type="ARBA" id="ARBA00048605"/>
    </source>
</evidence>
<dbReference type="InterPro" id="IPR001382">
    <property type="entry name" value="Glyco_hydro_47"/>
</dbReference>
<dbReference type="InterPro" id="IPR036026">
    <property type="entry name" value="Seven-hairpin_glycosidases"/>
</dbReference>
<keyword evidence="9" id="KW-0735">Signal-anchor</keyword>
<protein>
    <recommendedName>
        <fullName evidence="21">alpha-1,2-Mannosidase</fullName>
        <ecNumber evidence="21">3.2.1.-</ecNumber>
    </recommendedName>
</protein>
<keyword evidence="6 19" id="KW-0479">Metal-binding</keyword>
<sequence length="561" mass="63939">MLDSFKKNVIAIVLISVFIIGTISILMFQNGGLAQGAPPFKDNERDNRGFDEHEDRHRTPTHPRNKRDIDVDDEDYNIDQPTKEPLLPKEGPFNRINGVYEKNKKVNIKRANQVKEAMKFAWDRYSTNVFGYDELRPLSNKPNEWFGLAITIMDSLDTLKIMGLNDEFEQGKQYVKNTLNFEKKDDKVNVFESVIRVLGGLLSTYQLTGDKLFLNKAEEFGKLLLHAFHDKDPLPYGYLNLKTKEGQYLSWTGGCAILSEAGTMFLEFETLSQLTNNPIYKEKVDKILSSFIKYDSRSPGLIPIMLKPDGTKSCSSEISLGAMGDSYYEYLIKTWIYSNKTDNRYRDLYVKAANSIIENLYSEVNGAGLVTNYYEGTSKTSSRGGQQEHLTCFAGGMFALGAAAQVSKDATQNEKYMEVGKKITETCYKSYEMSPTGLGPEKFRVDEKGRVAFGGSPEYKLRPETVESLFVLYRLTGDALYQEWAWNIFQSIEKHCRVENGYVGLHDVSNPNNKEDLQQSFFMAETLKYLYLTFTDASVIPLDQFVFNTEAHPMRIVQTKH</sequence>
<keyword evidence="11" id="KW-0333">Golgi apparatus</keyword>
<keyword evidence="10 23" id="KW-1133">Transmembrane helix</keyword>